<gene>
    <name evidence="1" type="ORF">GFSPODELE1_LOCUS9544</name>
</gene>
<protein>
    <recommendedName>
        <fullName evidence="3">F-box domain-containing protein</fullName>
    </recommendedName>
</protein>
<dbReference type="Proteomes" id="UP001497453">
    <property type="component" value="Chromosome 8"/>
</dbReference>
<reference evidence="2" key="1">
    <citation type="submission" date="2024-04" db="EMBL/GenBank/DDBJ databases">
        <authorList>
            <person name="Shaw F."/>
            <person name="Minotto A."/>
        </authorList>
    </citation>
    <scope>NUCLEOTIDE SEQUENCE [LARGE SCALE GENOMIC DNA]</scope>
</reference>
<keyword evidence="2" id="KW-1185">Reference proteome</keyword>
<evidence type="ECO:0008006" key="3">
    <source>
        <dbReference type="Google" id="ProtNLM"/>
    </source>
</evidence>
<dbReference type="InterPro" id="IPR032675">
    <property type="entry name" value="LRR_dom_sf"/>
</dbReference>
<dbReference type="Gene3D" id="3.80.10.10">
    <property type="entry name" value="Ribonuclease Inhibitor"/>
    <property type="match status" value="1"/>
</dbReference>
<sequence>MSEPVQRRIEDHLCDIQELSDACNNAIDARQCTIAEDRRKLNNLLPIAKVPIDILIAIFQLCQGPNHILHPYSWIYVTHVCHAWRLVGIQAAVLWQCIHSAWPGWEEEVLSRSRQAPLTVVTYSSDSLLSRTFTDHFTRIRSLTVACGDSHLQEEWLSLFPACLPSLSYVTFDTGLHLLPVVQLPAFVSNLPTCMKKIRISGRWTSLHWNDIFLRSLEELCLNFVDDTHGCDTHTVLEALEGMPLLKVLELCGLHDKTMPSPSRIRLPESMRRLLVRNNHLMCARTLSGLIIHPKVALHVDALEAVEAEDFGGLASAAIEGFLADHSPAVIHFRFDMREGERLSDKLSCLGFTSIDPERRCRSTRVSLKFDLSSCSLSDLACIAAILSPFALHAIQVLELGWLGYEPFDEDLREVTEKMSSLTCLQVDVEGISILPTLLENEWGEQDEDEDAMACSLPSLRELAIRGGATRSYPTEDELVALRDAFESRQPHPIRLVLMNCKWPASQYMGMINAVASMYPLEDQQDSLWIHFDDGTTAINYANFVWDDKWTQTVQTSKGESFDFRIHDAEEDGGL</sequence>
<evidence type="ECO:0000313" key="2">
    <source>
        <dbReference type="Proteomes" id="UP001497453"/>
    </source>
</evidence>
<dbReference type="EMBL" id="OZ037951">
    <property type="protein sequence ID" value="CAL1713916.1"/>
    <property type="molecule type" value="Genomic_DNA"/>
</dbReference>
<organism evidence="1 2">
    <name type="scientific">Somion occarium</name>
    <dbReference type="NCBI Taxonomy" id="3059160"/>
    <lineage>
        <taxon>Eukaryota</taxon>
        <taxon>Fungi</taxon>
        <taxon>Dikarya</taxon>
        <taxon>Basidiomycota</taxon>
        <taxon>Agaricomycotina</taxon>
        <taxon>Agaricomycetes</taxon>
        <taxon>Polyporales</taxon>
        <taxon>Cerrenaceae</taxon>
        <taxon>Somion</taxon>
    </lineage>
</organism>
<proteinExistence type="predicted"/>
<dbReference type="SUPFAM" id="SSF52047">
    <property type="entry name" value="RNI-like"/>
    <property type="match status" value="1"/>
</dbReference>
<name>A0ABP1E1G5_9APHY</name>
<evidence type="ECO:0000313" key="1">
    <source>
        <dbReference type="EMBL" id="CAL1713916.1"/>
    </source>
</evidence>
<accession>A0ABP1E1G5</accession>